<reference evidence="4 5" key="1">
    <citation type="submission" date="2016-07" db="EMBL/GenBank/DDBJ databases">
        <title>Pervasive Adenine N6-methylation of Active Genes in Fungi.</title>
        <authorList>
            <consortium name="DOE Joint Genome Institute"/>
            <person name="Mondo S.J."/>
            <person name="Dannebaum R.O."/>
            <person name="Kuo R.C."/>
            <person name="Labutti K."/>
            <person name="Haridas S."/>
            <person name="Kuo A."/>
            <person name="Salamov A."/>
            <person name="Ahrendt S.R."/>
            <person name="Lipzen A."/>
            <person name="Sullivan W."/>
            <person name="Andreopoulos W.B."/>
            <person name="Clum A."/>
            <person name="Lindquist E."/>
            <person name="Daum C."/>
            <person name="Ramamoorthy G.K."/>
            <person name="Gryganskyi A."/>
            <person name="Culley D."/>
            <person name="Magnuson J.K."/>
            <person name="James T.Y."/>
            <person name="O'Malley M.A."/>
            <person name="Stajich J.E."/>
            <person name="Spatafora J.W."/>
            <person name="Visel A."/>
            <person name="Grigoriev I.V."/>
        </authorList>
    </citation>
    <scope>NUCLEOTIDE SEQUENCE [LARGE SCALE GENOMIC DNA]</scope>
    <source>
        <strain evidence="4 5">62-1032</strain>
    </source>
</reference>
<accession>A0A1Y2ECK8</accession>
<dbReference type="PANTHER" id="PTHR12203">
    <property type="entry name" value="KDEL LYS-ASP-GLU-LEU CONTAINING - RELATED"/>
    <property type="match status" value="1"/>
</dbReference>
<proteinExistence type="predicted"/>
<evidence type="ECO:0000313" key="5">
    <source>
        <dbReference type="Proteomes" id="UP000193467"/>
    </source>
</evidence>
<protein>
    <submittedName>
        <fullName evidence="4">Glycosyl transferase family 90-domain-containing protein</fullName>
    </submittedName>
</protein>
<dbReference type="Pfam" id="PF05686">
    <property type="entry name" value="Glyco_transf_90"/>
    <property type="match status" value="1"/>
</dbReference>
<dbReference type="Proteomes" id="UP000193467">
    <property type="component" value="Unassembled WGS sequence"/>
</dbReference>
<keyword evidence="5" id="KW-1185">Reference proteome</keyword>
<dbReference type="AlphaFoldDB" id="A0A1Y2ECK8"/>
<dbReference type="EMBL" id="MCGR01000057">
    <property type="protein sequence ID" value="ORY69310.1"/>
    <property type="molecule type" value="Genomic_DNA"/>
</dbReference>
<feature type="transmembrane region" description="Helical" evidence="2">
    <location>
        <begin position="47"/>
        <end position="71"/>
    </location>
</feature>
<keyword evidence="2" id="KW-0812">Transmembrane</keyword>
<dbReference type="InterPro" id="IPR006598">
    <property type="entry name" value="CAP10"/>
</dbReference>
<keyword evidence="2" id="KW-0472">Membrane</keyword>
<sequence length="473" mass="52808">MRLSEESAPAPEQDDCKEPLLDPEDARPPSSYPGKSSWTASHRRRQWTLTGASAALLLLGIAIGGASSSYLTYPASRSLSLLLTPNETRAALRSGEALPDSLAANKRLSEAECSLGFPRLWPALTATREHFSKNGITEKDLEEVEKEDGTRVAIIDGQLFVKRFHGEWTTRSQAILASLNEAVVTAPEPIADVEFWFRGSDTVAPGPHFGLNRIDSNQGDEQMWLLVSDDLSFSSCSLRPVTDFWRLLQPDFGFWSWPEPRVLGWAEARRKARLVDAATPWASKANKLFWRGALLAPLRDELRNLASGFPWGDVGEINWSNGEGRVAIEDHCRHKYLASVEGRSYSGRLKYLALCRSVIVSHKMRYTQSFHGALDGADGSPDQNIIILKENSWSGLPETMEALLADQNRAEFIAENAVRTLRGRYLTPAATSCYWRRALAEYASVQRFAPTRGEGVDYESFMLMGEIHWDPHR</sequence>
<comment type="caution">
    <text evidence="4">The sequence shown here is derived from an EMBL/GenBank/DDBJ whole genome shotgun (WGS) entry which is preliminary data.</text>
</comment>
<gene>
    <name evidence="4" type="ORF">BCR35DRAFT_354661</name>
</gene>
<dbReference type="InParanoid" id="A0A1Y2ECK8"/>
<dbReference type="GO" id="GO:0016740">
    <property type="term" value="F:transferase activity"/>
    <property type="evidence" value="ECO:0007669"/>
    <property type="project" value="UniProtKB-KW"/>
</dbReference>
<feature type="compositionally biased region" description="Basic and acidic residues" evidence="1">
    <location>
        <begin position="14"/>
        <end position="27"/>
    </location>
</feature>
<evidence type="ECO:0000256" key="2">
    <source>
        <dbReference type="SAM" id="Phobius"/>
    </source>
</evidence>
<name>A0A1Y2ECK8_9BASI</name>
<dbReference type="PANTHER" id="PTHR12203:SF107">
    <property type="entry name" value="GLYCOSYL TRANSFERASE CAP10 DOMAIN-CONTAINING PROTEIN"/>
    <property type="match status" value="1"/>
</dbReference>
<dbReference type="OrthoDB" id="202415at2759"/>
<evidence type="ECO:0000256" key="1">
    <source>
        <dbReference type="SAM" id="MobiDB-lite"/>
    </source>
</evidence>
<feature type="region of interest" description="Disordered" evidence="1">
    <location>
        <begin position="1"/>
        <end position="39"/>
    </location>
</feature>
<organism evidence="4 5">
    <name type="scientific">Leucosporidium creatinivorum</name>
    <dbReference type="NCBI Taxonomy" id="106004"/>
    <lineage>
        <taxon>Eukaryota</taxon>
        <taxon>Fungi</taxon>
        <taxon>Dikarya</taxon>
        <taxon>Basidiomycota</taxon>
        <taxon>Pucciniomycotina</taxon>
        <taxon>Microbotryomycetes</taxon>
        <taxon>Leucosporidiales</taxon>
        <taxon>Leucosporidium</taxon>
    </lineage>
</organism>
<evidence type="ECO:0000259" key="3">
    <source>
        <dbReference type="SMART" id="SM00672"/>
    </source>
</evidence>
<dbReference type="SMART" id="SM00672">
    <property type="entry name" value="CAP10"/>
    <property type="match status" value="1"/>
</dbReference>
<keyword evidence="2" id="KW-1133">Transmembrane helix</keyword>
<evidence type="ECO:0000313" key="4">
    <source>
        <dbReference type="EMBL" id="ORY69310.1"/>
    </source>
</evidence>
<dbReference type="InterPro" id="IPR051091">
    <property type="entry name" value="O-Glucosyltr/Glycosyltrsf_90"/>
</dbReference>
<feature type="domain" description="Glycosyl transferase CAP10" evidence="3">
    <location>
        <begin position="189"/>
        <end position="449"/>
    </location>
</feature>
<keyword evidence="4" id="KW-0808">Transferase</keyword>